<dbReference type="RefSeq" id="WP_378224974.1">
    <property type="nucleotide sequence ID" value="NZ_JBHRTK010000031.1"/>
</dbReference>
<gene>
    <name evidence="3" type="ORF">ACFOHJ_22335</name>
</gene>
<organism evidence="3 4">
    <name type="scientific">Aquamicrobium soli</name>
    <dbReference type="NCBI Taxonomy" id="1811518"/>
    <lineage>
        <taxon>Bacteria</taxon>
        <taxon>Pseudomonadati</taxon>
        <taxon>Pseudomonadota</taxon>
        <taxon>Alphaproteobacteria</taxon>
        <taxon>Hyphomicrobiales</taxon>
        <taxon>Phyllobacteriaceae</taxon>
        <taxon>Aquamicrobium</taxon>
    </lineage>
</organism>
<evidence type="ECO:0000313" key="4">
    <source>
        <dbReference type="Proteomes" id="UP001595583"/>
    </source>
</evidence>
<sequence>MYKHILIAVDGSDLAERGARHGLALARQFAAEAIVLTVTEPLSPVAMEAAIAGGMRDPLAMYDMQMDEHVRKIDGPVSAHARELGVAIDLVRETDDSPADAILRVAEMRGCDLIVMASHGRRGLDRLLLGSQTADVLARTTLPVLVVR</sequence>
<name>A0ABV7KGJ8_9HYPH</name>
<keyword evidence="4" id="KW-1185">Reference proteome</keyword>
<dbReference type="InterPro" id="IPR006016">
    <property type="entry name" value="UspA"/>
</dbReference>
<accession>A0ABV7KGJ8</accession>
<dbReference type="Proteomes" id="UP001595583">
    <property type="component" value="Unassembled WGS sequence"/>
</dbReference>
<evidence type="ECO:0000256" key="1">
    <source>
        <dbReference type="ARBA" id="ARBA00008791"/>
    </source>
</evidence>
<dbReference type="EMBL" id="JBHRTK010000031">
    <property type="protein sequence ID" value="MFC3208966.1"/>
    <property type="molecule type" value="Genomic_DNA"/>
</dbReference>
<feature type="domain" description="UspA" evidence="2">
    <location>
        <begin position="1"/>
        <end position="148"/>
    </location>
</feature>
<dbReference type="SUPFAM" id="SSF52402">
    <property type="entry name" value="Adenine nucleotide alpha hydrolases-like"/>
    <property type="match status" value="1"/>
</dbReference>
<dbReference type="PANTHER" id="PTHR46268:SF15">
    <property type="entry name" value="UNIVERSAL STRESS PROTEIN HP_0031"/>
    <property type="match status" value="1"/>
</dbReference>
<dbReference type="InterPro" id="IPR014729">
    <property type="entry name" value="Rossmann-like_a/b/a_fold"/>
</dbReference>
<proteinExistence type="inferred from homology"/>
<dbReference type="PRINTS" id="PR01438">
    <property type="entry name" value="UNVRSLSTRESS"/>
</dbReference>
<dbReference type="Gene3D" id="3.40.50.620">
    <property type="entry name" value="HUPs"/>
    <property type="match status" value="1"/>
</dbReference>
<comment type="similarity">
    <text evidence="1">Belongs to the universal stress protein A family.</text>
</comment>
<comment type="caution">
    <text evidence="3">The sequence shown here is derived from an EMBL/GenBank/DDBJ whole genome shotgun (WGS) entry which is preliminary data.</text>
</comment>
<dbReference type="CDD" id="cd00293">
    <property type="entry name" value="USP-like"/>
    <property type="match status" value="1"/>
</dbReference>
<dbReference type="PANTHER" id="PTHR46268">
    <property type="entry name" value="STRESS RESPONSE PROTEIN NHAX"/>
    <property type="match status" value="1"/>
</dbReference>
<reference evidence="4" key="1">
    <citation type="journal article" date="2019" name="Int. J. Syst. Evol. Microbiol.">
        <title>The Global Catalogue of Microorganisms (GCM) 10K type strain sequencing project: providing services to taxonomists for standard genome sequencing and annotation.</title>
        <authorList>
            <consortium name="The Broad Institute Genomics Platform"/>
            <consortium name="The Broad Institute Genome Sequencing Center for Infectious Disease"/>
            <person name="Wu L."/>
            <person name="Ma J."/>
        </authorList>
    </citation>
    <scope>NUCLEOTIDE SEQUENCE [LARGE SCALE GENOMIC DNA]</scope>
    <source>
        <strain evidence="4">KCTC 52165</strain>
    </source>
</reference>
<protein>
    <submittedName>
        <fullName evidence="3">Universal stress protein</fullName>
    </submittedName>
</protein>
<dbReference type="Pfam" id="PF00582">
    <property type="entry name" value="Usp"/>
    <property type="match status" value="1"/>
</dbReference>
<dbReference type="InterPro" id="IPR006015">
    <property type="entry name" value="Universal_stress_UspA"/>
</dbReference>
<evidence type="ECO:0000259" key="2">
    <source>
        <dbReference type="Pfam" id="PF00582"/>
    </source>
</evidence>
<evidence type="ECO:0000313" key="3">
    <source>
        <dbReference type="EMBL" id="MFC3208966.1"/>
    </source>
</evidence>